<evidence type="ECO:0000313" key="8">
    <source>
        <dbReference type="EMBL" id="KJH83762.1"/>
    </source>
</evidence>
<reference evidence="8 9" key="1">
    <citation type="submission" date="2015-02" db="EMBL/GenBank/DDBJ databases">
        <title>Draft genome sequence of Pseudomonas stutzeri NT0128 isolated from wheat (Triticum turgidum) rhizosphere.</title>
        <authorList>
            <person name="Tovi N."/>
            <person name="Frenk S."/>
            <person name="Hadar Y."/>
            <person name="Minz D."/>
        </authorList>
    </citation>
    <scope>NUCLEOTIDE SEQUENCE [LARGE SCALE GENOMIC DNA]</scope>
    <source>
        <strain evidence="8 9">NT0128</strain>
    </source>
</reference>
<proteinExistence type="inferred from homology"/>
<evidence type="ECO:0000256" key="4">
    <source>
        <dbReference type="ARBA" id="ARBA00022989"/>
    </source>
</evidence>
<feature type="transmembrane region" description="Helical" evidence="7">
    <location>
        <begin position="276"/>
        <end position="298"/>
    </location>
</feature>
<feature type="transmembrane region" description="Helical" evidence="7">
    <location>
        <begin position="409"/>
        <end position="426"/>
    </location>
</feature>
<dbReference type="GO" id="GO:0016020">
    <property type="term" value="C:membrane"/>
    <property type="evidence" value="ECO:0007669"/>
    <property type="project" value="UniProtKB-SubCell"/>
</dbReference>
<sequence length="469" mass="49520">MTDKSSLVAGTLGGASVRTQQSAARGLWSSRWVFFLAATGSAVGLGNIWKFPYITGQNGGGAFVLVYLACILLIGIPLLMAEVMIGRRGRQNPDGAVARLAREAGASSRWRIAGWLGGLTGFLILSFYLVVAGWALAYVPTTFSGGFNGVGGQASGDMFGALLADPLRLIVCGSLVLAATMLIVGLGVRGGLERSLRFLMPGLFILLLALVGYAAVNGEFARGVEFLFVPDFSKLTATSVLVALGHAFFTLSLGCGAMMVYGSYLPEGTSIAKTSILVALADTAVALLAGLAIFPLVFGNGLEPGAGPGLIFVTLPIAFGQMPLGQLVGGLFFVMLVIAALTSAISLSEPSIAWMTERFGMTRLKAVLASGALLWLLSLGSVFSFNHWAEYQLFGKTFFDSLDYLTTNWLMPLGGLCTVLFAGWVLQEKVVRDAIGIRQGGLFRAWWTLLRFGTPLAIVLVFLNLSGLI</sequence>
<dbReference type="OrthoDB" id="9762833at2"/>
<dbReference type="Proteomes" id="UP000032487">
    <property type="component" value="Unassembled WGS sequence"/>
</dbReference>
<dbReference type="NCBIfam" id="NF037979">
    <property type="entry name" value="Na_transp"/>
    <property type="match status" value="1"/>
</dbReference>
<dbReference type="PRINTS" id="PR00176">
    <property type="entry name" value="NANEUSMPORT"/>
</dbReference>
<dbReference type="PATRIC" id="fig|316.101.peg.1623"/>
<keyword evidence="6" id="KW-0769">Symport</keyword>
<feature type="transmembrane region" description="Helical" evidence="7">
    <location>
        <begin position="198"/>
        <end position="216"/>
    </location>
</feature>
<dbReference type="Pfam" id="PF00209">
    <property type="entry name" value="SNF"/>
    <property type="match status" value="2"/>
</dbReference>
<keyword evidence="4 7" id="KW-1133">Transmembrane helix</keyword>
<evidence type="ECO:0000256" key="6">
    <source>
        <dbReference type="RuleBase" id="RU003732"/>
    </source>
</evidence>
<organism evidence="8 9">
    <name type="scientific">Stutzerimonas stutzeri</name>
    <name type="common">Pseudomonas stutzeri</name>
    <dbReference type="NCBI Taxonomy" id="316"/>
    <lineage>
        <taxon>Bacteria</taxon>
        <taxon>Pseudomonadati</taxon>
        <taxon>Pseudomonadota</taxon>
        <taxon>Gammaproteobacteria</taxon>
        <taxon>Pseudomonadales</taxon>
        <taxon>Pseudomonadaceae</taxon>
        <taxon>Stutzerimonas</taxon>
    </lineage>
</organism>
<dbReference type="InterPro" id="IPR037272">
    <property type="entry name" value="SNS_sf"/>
</dbReference>
<gene>
    <name evidence="8" type="ORF">UF78_03835</name>
</gene>
<evidence type="ECO:0000256" key="2">
    <source>
        <dbReference type="ARBA" id="ARBA00022448"/>
    </source>
</evidence>
<dbReference type="PROSITE" id="PS00610">
    <property type="entry name" value="NA_NEUROTRAN_SYMP_1"/>
    <property type="match status" value="1"/>
</dbReference>
<feature type="transmembrane region" description="Helical" evidence="7">
    <location>
        <begin position="112"/>
        <end position="137"/>
    </location>
</feature>
<dbReference type="SUPFAM" id="SSF161070">
    <property type="entry name" value="SNF-like"/>
    <property type="match status" value="1"/>
</dbReference>
<evidence type="ECO:0000256" key="3">
    <source>
        <dbReference type="ARBA" id="ARBA00022692"/>
    </source>
</evidence>
<dbReference type="RefSeq" id="WP_045160708.1">
    <property type="nucleotide sequence ID" value="NZ_JYHV01000010.1"/>
</dbReference>
<dbReference type="EMBL" id="JYHV01000010">
    <property type="protein sequence ID" value="KJH83762.1"/>
    <property type="molecule type" value="Genomic_DNA"/>
</dbReference>
<feature type="transmembrane region" description="Helical" evidence="7">
    <location>
        <begin position="324"/>
        <end position="345"/>
    </location>
</feature>
<accession>A0A0D9ASP6</accession>
<keyword evidence="2 6" id="KW-0813">Transport</keyword>
<feature type="transmembrane region" description="Helical" evidence="7">
    <location>
        <begin position="446"/>
        <end position="465"/>
    </location>
</feature>
<evidence type="ECO:0000256" key="1">
    <source>
        <dbReference type="ARBA" id="ARBA00004141"/>
    </source>
</evidence>
<keyword evidence="5 7" id="KW-0472">Membrane</keyword>
<protein>
    <recommendedName>
        <fullName evidence="6">Transporter</fullName>
    </recommendedName>
</protein>
<dbReference type="AlphaFoldDB" id="A0A0D9ASP6"/>
<comment type="subcellular location">
    <subcellularLocation>
        <location evidence="1">Membrane</location>
        <topology evidence="1">Multi-pass membrane protein</topology>
    </subcellularLocation>
</comment>
<feature type="transmembrane region" description="Helical" evidence="7">
    <location>
        <begin position="366"/>
        <end position="389"/>
    </location>
</feature>
<comment type="similarity">
    <text evidence="6">Belongs to the sodium:neurotransmitter symporter (SNF) (TC 2.A.22) family.</text>
</comment>
<evidence type="ECO:0000256" key="5">
    <source>
        <dbReference type="ARBA" id="ARBA00023136"/>
    </source>
</evidence>
<dbReference type="InterPro" id="IPR000175">
    <property type="entry name" value="Na/ntran_symport"/>
</dbReference>
<dbReference type="PANTHER" id="PTHR42948:SF1">
    <property type="entry name" value="TRANSPORTER"/>
    <property type="match status" value="1"/>
</dbReference>
<evidence type="ECO:0000313" key="9">
    <source>
        <dbReference type="Proteomes" id="UP000032487"/>
    </source>
</evidence>
<feature type="transmembrane region" description="Helical" evidence="7">
    <location>
        <begin position="167"/>
        <end position="186"/>
    </location>
</feature>
<dbReference type="GO" id="GO:0015293">
    <property type="term" value="F:symporter activity"/>
    <property type="evidence" value="ECO:0007669"/>
    <property type="project" value="UniProtKB-KW"/>
</dbReference>
<feature type="transmembrane region" description="Helical" evidence="7">
    <location>
        <begin position="32"/>
        <end position="49"/>
    </location>
</feature>
<feature type="transmembrane region" description="Helical" evidence="7">
    <location>
        <begin position="236"/>
        <end position="264"/>
    </location>
</feature>
<name>A0A0D9ASP6_STUST</name>
<dbReference type="CDD" id="cd10336">
    <property type="entry name" value="SLC6sbd_Tyt1-Like"/>
    <property type="match status" value="1"/>
</dbReference>
<dbReference type="PROSITE" id="PS50267">
    <property type="entry name" value="NA_NEUROTRAN_SYMP_3"/>
    <property type="match status" value="1"/>
</dbReference>
<feature type="transmembrane region" description="Helical" evidence="7">
    <location>
        <begin position="61"/>
        <end position="81"/>
    </location>
</feature>
<keyword evidence="3 6" id="KW-0812">Transmembrane</keyword>
<dbReference type="InterPro" id="IPR047218">
    <property type="entry name" value="YocR/YhdH-like"/>
</dbReference>
<evidence type="ECO:0000256" key="7">
    <source>
        <dbReference type="SAM" id="Phobius"/>
    </source>
</evidence>
<comment type="caution">
    <text evidence="8">The sequence shown here is derived from an EMBL/GenBank/DDBJ whole genome shotgun (WGS) entry which is preliminary data.</text>
</comment>
<dbReference type="PANTHER" id="PTHR42948">
    <property type="entry name" value="TRANSPORTER"/>
    <property type="match status" value="1"/>
</dbReference>